<keyword evidence="1" id="KW-0238">DNA-binding</keyword>
<accession>A0A6I1ELQ7</accession>
<dbReference type="EMBL" id="WEHX01000104">
    <property type="protein sequence ID" value="KAB7654351.1"/>
    <property type="molecule type" value="Genomic_DNA"/>
</dbReference>
<reference evidence="4 5" key="1">
    <citation type="submission" date="2019-10" db="EMBL/GenBank/DDBJ databases">
        <title>Genome diversity of Sutterella seckii.</title>
        <authorList>
            <person name="Chaplin A.V."/>
            <person name="Sokolova S.R."/>
            <person name="Mosin K.A."/>
            <person name="Ivanova E.L."/>
            <person name="Kochetkova T.O."/>
            <person name="Goltsov A.Y."/>
            <person name="Trofimov D.Y."/>
            <person name="Efimov B.A."/>
        </authorList>
    </citation>
    <scope>NUCLEOTIDE SEQUENCE [LARGE SCALE GENOMIC DNA]</scope>
    <source>
        <strain evidence="4 5">ASD393</strain>
    </source>
</reference>
<evidence type="ECO:0000313" key="4">
    <source>
        <dbReference type="EMBL" id="KAB7654351.1"/>
    </source>
</evidence>
<comment type="caution">
    <text evidence="4">The sequence shown here is derived from an EMBL/GenBank/DDBJ whole genome shotgun (WGS) entry which is preliminary data.</text>
</comment>
<evidence type="ECO:0000259" key="2">
    <source>
        <dbReference type="Pfam" id="PF07282"/>
    </source>
</evidence>
<feature type="non-terminal residue" evidence="4">
    <location>
        <position position="1"/>
    </location>
</feature>
<evidence type="ECO:0000313" key="5">
    <source>
        <dbReference type="Proteomes" id="UP000430564"/>
    </source>
</evidence>
<dbReference type="RefSeq" id="WP_152159023.1">
    <property type="nucleotide sequence ID" value="NZ_WEHX01000104.1"/>
</dbReference>
<organism evidence="4 5">
    <name type="scientific">Sutterella seckii</name>
    <dbReference type="NCBI Taxonomy" id="1944635"/>
    <lineage>
        <taxon>Bacteria</taxon>
        <taxon>Pseudomonadati</taxon>
        <taxon>Pseudomonadota</taxon>
        <taxon>Betaproteobacteria</taxon>
        <taxon>Burkholderiales</taxon>
        <taxon>Sutterellaceae</taxon>
        <taxon>Sutterella</taxon>
    </lineage>
</organism>
<sequence>WTCPHCGSHHDRDVNAAANIRAEGIRKLRAEGLPVLRRETSSPNAR</sequence>
<dbReference type="AlphaFoldDB" id="A0A6I1ELQ7"/>
<name>A0A6I1ELQ7_9BURK</name>
<protein>
    <submittedName>
        <fullName evidence="4">Transposase</fullName>
    </submittedName>
</protein>
<proteinExistence type="predicted"/>
<dbReference type="Proteomes" id="UP000430564">
    <property type="component" value="Unassembled WGS sequence"/>
</dbReference>
<feature type="domain" description="Cas12f1-like TNB" evidence="2">
    <location>
        <begin position="1"/>
        <end position="20"/>
    </location>
</feature>
<dbReference type="GO" id="GO:0003677">
    <property type="term" value="F:DNA binding"/>
    <property type="evidence" value="ECO:0007669"/>
    <property type="project" value="UniProtKB-KW"/>
</dbReference>
<evidence type="ECO:0000313" key="3">
    <source>
        <dbReference type="EMBL" id="KAB7650412.1"/>
    </source>
</evidence>
<dbReference type="OrthoDB" id="8596653at2"/>
<gene>
    <name evidence="4" type="ORF">GBM95_10335</name>
    <name evidence="3" type="ORF">GBM95_11885</name>
</gene>
<evidence type="ECO:0000256" key="1">
    <source>
        <dbReference type="ARBA" id="ARBA00023125"/>
    </source>
</evidence>
<dbReference type="Pfam" id="PF07282">
    <property type="entry name" value="Cas12f1-like_TNB"/>
    <property type="match status" value="1"/>
</dbReference>
<dbReference type="EMBL" id="WEHX01000213">
    <property type="protein sequence ID" value="KAB7650412.1"/>
    <property type="molecule type" value="Genomic_DNA"/>
</dbReference>
<dbReference type="InterPro" id="IPR010095">
    <property type="entry name" value="Cas12f1-like_TNB"/>
</dbReference>